<dbReference type="GO" id="GO:0005634">
    <property type="term" value="C:nucleus"/>
    <property type="evidence" value="ECO:0007669"/>
    <property type="project" value="UniProtKB-SubCell"/>
</dbReference>
<keyword evidence="3" id="KW-0175">Coiled coil</keyword>
<keyword evidence="8" id="KW-1185">Reference proteome</keyword>
<reference evidence="7 8" key="1">
    <citation type="submission" date="2015-01" db="EMBL/GenBank/DDBJ databases">
        <title>The Genome Sequence of Ochroconis gallopava CBS43764.</title>
        <authorList>
            <consortium name="The Broad Institute Genomics Platform"/>
            <person name="Cuomo C."/>
            <person name="de Hoog S."/>
            <person name="Gorbushina A."/>
            <person name="Stielow B."/>
            <person name="Teixiera M."/>
            <person name="Abouelleil A."/>
            <person name="Chapman S.B."/>
            <person name="Priest M."/>
            <person name="Young S.K."/>
            <person name="Wortman J."/>
            <person name="Nusbaum C."/>
            <person name="Birren B."/>
        </authorList>
    </citation>
    <scope>NUCLEOTIDE SEQUENCE [LARGE SCALE GENOMIC DNA]</scope>
    <source>
        <strain evidence="7 8">CBS 43764</strain>
    </source>
</reference>
<dbReference type="EMBL" id="KN847545">
    <property type="protein sequence ID" value="KIW03399.1"/>
    <property type="molecule type" value="Genomic_DNA"/>
</dbReference>
<keyword evidence="4 5" id="KW-0539">Nucleus</keyword>
<evidence type="ECO:0000256" key="3">
    <source>
        <dbReference type="ARBA" id="ARBA00023054"/>
    </source>
</evidence>
<evidence type="ECO:0000256" key="1">
    <source>
        <dbReference type="ARBA" id="ARBA00004123"/>
    </source>
</evidence>
<dbReference type="PIRSF" id="PIRSF026991">
    <property type="entry name" value="Mnd1"/>
    <property type="match status" value="1"/>
</dbReference>
<comment type="subcellular location">
    <subcellularLocation>
        <location evidence="1 5">Nucleus</location>
    </subcellularLocation>
</comment>
<feature type="domain" description="Mnd1 HTH" evidence="6">
    <location>
        <begin position="18"/>
        <end position="75"/>
    </location>
</feature>
<organism evidence="7 8">
    <name type="scientific">Verruconis gallopava</name>
    <dbReference type="NCBI Taxonomy" id="253628"/>
    <lineage>
        <taxon>Eukaryota</taxon>
        <taxon>Fungi</taxon>
        <taxon>Dikarya</taxon>
        <taxon>Ascomycota</taxon>
        <taxon>Pezizomycotina</taxon>
        <taxon>Dothideomycetes</taxon>
        <taxon>Pleosporomycetidae</taxon>
        <taxon>Venturiales</taxon>
        <taxon>Sympoventuriaceae</taxon>
        <taxon>Verruconis</taxon>
    </lineage>
</organism>
<dbReference type="STRING" id="253628.A0A0D2AW61"/>
<dbReference type="GeneID" id="27313577"/>
<comment type="function">
    <text evidence="5">Required for proper homologous chromosome pairing and efficient cross-over and intragenic recombination during meiosis.</text>
</comment>
<evidence type="ECO:0000259" key="6">
    <source>
        <dbReference type="Pfam" id="PF03962"/>
    </source>
</evidence>
<dbReference type="RefSeq" id="XP_016213268.1">
    <property type="nucleotide sequence ID" value="XM_016359129.1"/>
</dbReference>
<proteinExistence type="inferred from homology"/>
<dbReference type="GO" id="GO:0007131">
    <property type="term" value="P:reciprocal meiotic recombination"/>
    <property type="evidence" value="ECO:0007669"/>
    <property type="project" value="InterPro"/>
</dbReference>
<dbReference type="HOGENOM" id="CLU_080628_0_0_1"/>
<dbReference type="AlphaFoldDB" id="A0A0D2AW61"/>
<evidence type="ECO:0000256" key="4">
    <source>
        <dbReference type="ARBA" id="ARBA00023242"/>
    </source>
</evidence>
<dbReference type="InParanoid" id="A0A0D2AW61"/>
<dbReference type="FunCoup" id="A0A0D2AW61">
    <property type="interactions" value="174"/>
</dbReference>
<dbReference type="Proteomes" id="UP000053259">
    <property type="component" value="Unassembled WGS sequence"/>
</dbReference>
<comment type="similarity">
    <text evidence="2 5">Belongs to the MND1 family.</text>
</comment>
<gene>
    <name evidence="7" type="ORF">PV09_05604</name>
</gene>
<accession>A0A0D2AW61</accession>
<dbReference type="VEuPathDB" id="FungiDB:PV09_05604"/>
<protein>
    <recommendedName>
        <fullName evidence="5">Meiotic nuclear division protein 1</fullName>
    </recommendedName>
</protein>
<dbReference type="Pfam" id="PF03962">
    <property type="entry name" value="Mnd1"/>
    <property type="match status" value="1"/>
</dbReference>
<dbReference type="InterPro" id="IPR005647">
    <property type="entry name" value="Mnd1"/>
</dbReference>
<name>A0A0D2AW61_9PEZI</name>
<evidence type="ECO:0000256" key="5">
    <source>
        <dbReference type="PIRNR" id="PIRNR026991"/>
    </source>
</evidence>
<dbReference type="GO" id="GO:0003690">
    <property type="term" value="F:double-stranded DNA binding"/>
    <property type="evidence" value="ECO:0007669"/>
    <property type="project" value="InterPro"/>
</dbReference>
<dbReference type="OrthoDB" id="9978204at2759"/>
<evidence type="ECO:0000256" key="2">
    <source>
        <dbReference type="ARBA" id="ARBA00005981"/>
    </source>
</evidence>
<dbReference type="InterPro" id="IPR040453">
    <property type="entry name" value="Mnd1_HTH"/>
</dbReference>
<sequence>MTKKDGPSSAQKQALCVQWIQKSRVAHTIRDLEKVLPQVASINAMAVRDYIQAMADENMIRVEKIGSGNWYWSFPNDEKIKKKAALSKAASEKTNARAVFEDLQQHVKDTAAARKDEGDKMLMEHGLSRVYMTKLHSELSRKLNVLRRELDSYSKNDPVEFERRKAKVLEEKVRVDSLTDSIYNMESWLKRRLQGDKATMMGIKRCLYGDEYDEEVGGLRDITNVSEEDLYCDYL</sequence>
<evidence type="ECO:0000313" key="7">
    <source>
        <dbReference type="EMBL" id="KIW03399.1"/>
    </source>
</evidence>
<evidence type="ECO:0000313" key="8">
    <source>
        <dbReference type="Proteomes" id="UP000053259"/>
    </source>
</evidence>